<evidence type="ECO:0000313" key="4">
    <source>
        <dbReference type="EMBL" id="SSA50743.1"/>
    </source>
</evidence>
<dbReference type="RefSeq" id="WP_109566099.1">
    <property type="nucleotide sequence ID" value="NZ_QGDJ01000015.1"/>
</dbReference>
<dbReference type="EMBL" id="QGDJ01000015">
    <property type="protein sequence ID" value="PWJ12935.1"/>
    <property type="molecule type" value="Genomic_DNA"/>
</dbReference>
<accession>A0A2Y9C8Y8</accession>
<sequence>MSTKIATASQPETSLPSLDTVLPVSRREIYWRPKYVADSAFLDHLPVLFWLMGDLRPQNVVTLGGGADGSAVAHLALCQSVERLGLDADCTGIGTWPGSEQGETTPPEELADYADSQYSEFARLVSASDAVAPGLFDAGSVDLLVVDRALDAELLAGLAAWDDRFSEKGCLVLRGTETARHDPALIDALERLQADRPVLRFSHGGGLWVLAAGGALPGRLARMAELEGDRTLGRAMSQVFQRLGSACTNEWEARRATRIEGKIRRELSELRPEVERLKAVETSLSAELSELRAAHEAQSADLDRQARAAATAERDRMVRITALQADLERRSHALDTATSEREALDEEIERLKAALEAAAGERGPELAEQRDAAEMPGASSPAQTEALAKLTALLAEAEEREAALARELAARGGAPAPAADADQVAALKAKIKRITKKAERDRAALEEDNRRLTEDRAAAMRTVSQLRATLAARGRGGTEGEAARDLALGEAMQTCDRLEAEVAELRDANARQARELATLTAQAEGGAPRAAQLAERAATELARSEQEARDLASALSQALEELERTKRDLARMTGRKEHLEARIRAELGG</sequence>
<dbReference type="Proteomes" id="UP000251571">
    <property type="component" value="Unassembled WGS sequence"/>
</dbReference>
<protein>
    <submittedName>
        <fullName evidence="4">Uncharacterized protein</fullName>
    </submittedName>
</protein>
<proteinExistence type="predicted"/>
<feature type="coiled-coil region" evidence="1">
    <location>
        <begin position="488"/>
        <end position="582"/>
    </location>
</feature>
<evidence type="ECO:0000256" key="2">
    <source>
        <dbReference type="SAM" id="MobiDB-lite"/>
    </source>
</evidence>
<evidence type="ECO:0000313" key="5">
    <source>
        <dbReference type="Proteomes" id="UP000245839"/>
    </source>
</evidence>
<evidence type="ECO:0000256" key="1">
    <source>
        <dbReference type="SAM" id="Coils"/>
    </source>
</evidence>
<feature type="compositionally biased region" description="Basic and acidic residues" evidence="2">
    <location>
        <begin position="362"/>
        <end position="373"/>
    </location>
</feature>
<reference evidence="4 6" key="1">
    <citation type="submission" date="2016-10" db="EMBL/GenBank/DDBJ databases">
        <authorList>
            <person name="Cai Z."/>
        </authorList>
    </citation>
    <scope>NUCLEOTIDE SEQUENCE [LARGE SCALE GENOMIC DNA]</scope>
    <source>
        <strain evidence="4 6">DSM 25227</strain>
    </source>
</reference>
<reference evidence="3 5" key="2">
    <citation type="submission" date="2018-03" db="EMBL/GenBank/DDBJ databases">
        <title>Genomic Encyclopedia of Archaeal and Bacterial Type Strains, Phase II (KMG-II): from individual species to whole genera.</title>
        <authorList>
            <person name="Goeker M."/>
        </authorList>
    </citation>
    <scope>NUCLEOTIDE SEQUENCE [LARGE SCALE GENOMIC DNA]</scope>
    <source>
        <strain evidence="3 5">DSM 25227</strain>
    </source>
</reference>
<dbReference type="EMBL" id="UETC01000015">
    <property type="protein sequence ID" value="SSA50743.1"/>
    <property type="molecule type" value="Genomic_DNA"/>
</dbReference>
<feature type="region of interest" description="Disordered" evidence="2">
    <location>
        <begin position="357"/>
        <end position="381"/>
    </location>
</feature>
<evidence type="ECO:0000313" key="3">
    <source>
        <dbReference type="EMBL" id="PWJ12935.1"/>
    </source>
</evidence>
<evidence type="ECO:0000313" key="6">
    <source>
        <dbReference type="Proteomes" id="UP000251571"/>
    </source>
</evidence>
<feature type="coiled-coil region" evidence="1">
    <location>
        <begin position="387"/>
        <end position="462"/>
    </location>
</feature>
<dbReference type="OrthoDB" id="7210452at2"/>
<gene>
    <name evidence="3" type="ORF">BCF38_11571</name>
    <name evidence="4" type="ORF">SAMN05421539_11571</name>
</gene>
<dbReference type="AlphaFoldDB" id="A0A2Y9C8Y8"/>
<organism evidence="4 6">
    <name type="scientific">Jannaschia seohaensis</name>
    <dbReference type="NCBI Taxonomy" id="475081"/>
    <lineage>
        <taxon>Bacteria</taxon>
        <taxon>Pseudomonadati</taxon>
        <taxon>Pseudomonadota</taxon>
        <taxon>Alphaproteobacteria</taxon>
        <taxon>Rhodobacterales</taxon>
        <taxon>Roseobacteraceae</taxon>
        <taxon>Jannaschia</taxon>
    </lineage>
</organism>
<name>A0A2Y9C8Y8_9RHOB</name>
<dbReference type="Proteomes" id="UP000245839">
    <property type="component" value="Unassembled WGS sequence"/>
</dbReference>
<keyword evidence="1" id="KW-0175">Coiled coil</keyword>
<keyword evidence="5" id="KW-1185">Reference proteome</keyword>